<evidence type="ECO:0000256" key="5">
    <source>
        <dbReference type="SAM" id="MobiDB-lite"/>
    </source>
</evidence>
<keyword evidence="3" id="KW-0378">Hydrolase</keyword>
<comment type="similarity">
    <text evidence="1">Belongs to the peptidase S49 family.</text>
</comment>
<accession>A0AAD5X817</accession>
<comment type="caution">
    <text evidence="7">The sequence shown here is derived from an EMBL/GenBank/DDBJ whole genome shotgun (WGS) entry which is preliminary data.</text>
</comment>
<keyword evidence="2" id="KW-0645">Protease</keyword>
<evidence type="ECO:0000256" key="3">
    <source>
        <dbReference type="ARBA" id="ARBA00022801"/>
    </source>
</evidence>
<proteinExistence type="inferred from homology"/>
<feature type="region of interest" description="Disordered" evidence="5">
    <location>
        <begin position="82"/>
        <end position="183"/>
    </location>
</feature>
<dbReference type="AlphaFoldDB" id="A0AAD5X817"/>
<dbReference type="GO" id="GO:0008236">
    <property type="term" value="F:serine-type peptidase activity"/>
    <property type="evidence" value="ECO:0007669"/>
    <property type="project" value="UniProtKB-KW"/>
</dbReference>
<keyword evidence="8" id="KW-1185">Reference proteome</keyword>
<dbReference type="InterPro" id="IPR029045">
    <property type="entry name" value="ClpP/crotonase-like_dom_sf"/>
</dbReference>
<evidence type="ECO:0000313" key="7">
    <source>
        <dbReference type="EMBL" id="KAJ3054439.1"/>
    </source>
</evidence>
<evidence type="ECO:0000256" key="2">
    <source>
        <dbReference type="ARBA" id="ARBA00022670"/>
    </source>
</evidence>
<evidence type="ECO:0000256" key="4">
    <source>
        <dbReference type="ARBA" id="ARBA00022825"/>
    </source>
</evidence>
<organism evidence="7 8">
    <name type="scientific">Rhizophlyctis rosea</name>
    <dbReference type="NCBI Taxonomy" id="64517"/>
    <lineage>
        <taxon>Eukaryota</taxon>
        <taxon>Fungi</taxon>
        <taxon>Fungi incertae sedis</taxon>
        <taxon>Chytridiomycota</taxon>
        <taxon>Chytridiomycota incertae sedis</taxon>
        <taxon>Chytridiomycetes</taxon>
        <taxon>Rhizophlyctidales</taxon>
        <taxon>Rhizophlyctidaceae</taxon>
        <taxon>Rhizophlyctis</taxon>
    </lineage>
</organism>
<feature type="domain" description="Peptidase S49" evidence="6">
    <location>
        <begin position="276"/>
        <end position="372"/>
    </location>
</feature>
<dbReference type="Gene3D" id="3.90.226.10">
    <property type="entry name" value="2-enoyl-CoA Hydratase, Chain A, domain 1"/>
    <property type="match status" value="1"/>
</dbReference>
<protein>
    <recommendedName>
        <fullName evidence="6">Peptidase S49 domain-containing protein</fullName>
    </recommendedName>
</protein>
<evidence type="ECO:0000259" key="6">
    <source>
        <dbReference type="Pfam" id="PF01343"/>
    </source>
</evidence>
<evidence type="ECO:0000313" key="8">
    <source>
        <dbReference type="Proteomes" id="UP001212841"/>
    </source>
</evidence>
<dbReference type="InterPro" id="IPR047272">
    <property type="entry name" value="S49_SppA_C"/>
</dbReference>
<sequence>MTEMLTSLNDQLVSGITQARKKFLSRLEVLVINRWAGVGEAGGSNVWVPPVIVEEGGKVALEGGKEWVDVKGETVDEVEVVSPPADDSLLRDSSFASPDPTESDKLRKLMDIAPLSSHESHTSGLVDTLAHKRPHNPRERSILNPTSGSTSPPSSTDATPSSDSESSSPSPTSPLPSTKMSLTRYRLARTEERKKELAANEAVGKEMTKVGLVYLCGSIMRGDEQFGSNTVAKAITEAAEDAEVGAVCLRIDSGGGDVVASETIWEAVKYAQDVCKKPVIASFGNVAASGAYYISAPCTKILASPGTLTGSIGVAATRPYITPKLLSTLGLNVGEIHFSEGAKTLSALHELRGGRLERFRRQTDEMYEVFLEK</sequence>
<gene>
    <name evidence="7" type="ORF">HK097_001844</name>
</gene>
<dbReference type="CDD" id="cd07023">
    <property type="entry name" value="S49_Sppa_N_C"/>
    <property type="match status" value="1"/>
</dbReference>
<evidence type="ECO:0000256" key="1">
    <source>
        <dbReference type="ARBA" id="ARBA00008683"/>
    </source>
</evidence>
<dbReference type="EMBL" id="JADGJD010000138">
    <property type="protein sequence ID" value="KAJ3054439.1"/>
    <property type="molecule type" value="Genomic_DNA"/>
</dbReference>
<keyword evidence="4" id="KW-0720">Serine protease</keyword>
<dbReference type="PANTHER" id="PTHR33209:SF1">
    <property type="entry name" value="PEPTIDASE S49 DOMAIN-CONTAINING PROTEIN"/>
    <property type="match status" value="1"/>
</dbReference>
<dbReference type="Proteomes" id="UP001212841">
    <property type="component" value="Unassembled WGS sequence"/>
</dbReference>
<dbReference type="GO" id="GO:0006508">
    <property type="term" value="P:proteolysis"/>
    <property type="evidence" value="ECO:0007669"/>
    <property type="project" value="UniProtKB-KW"/>
</dbReference>
<dbReference type="SUPFAM" id="SSF52096">
    <property type="entry name" value="ClpP/crotonase"/>
    <property type="match status" value="1"/>
</dbReference>
<dbReference type="PANTHER" id="PTHR33209">
    <property type="entry name" value="PROTEASE 4"/>
    <property type="match status" value="1"/>
</dbReference>
<dbReference type="Pfam" id="PF01343">
    <property type="entry name" value="Peptidase_S49"/>
    <property type="match status" value="1"/>
</dbReference>
<feature type="compositionally biased region" description="Low complexity" evidence="5">
    <location>
        <begin position="145"/>
        <end position="178"/>
    </location>
</feature>
<reference evidence="7" key="1">
    <citation type="submission" date="2020-05" db="EMBL/GenBank/DDBJ databases">
        <title>Phylogenomic resolution of chytrid fungi.</title>
        <authorList>
            <person name="Stajich J.E."/>
            <person name="Amses K."/>
            <person name="Simmons R."/>
            <person name="Seto K."/>
            <person name="Myers J."/>
            <person name="Bonds A."/>
            <person name="Quandt C.A."/>
            <person name="Barry K."/>
            <person name="Liu P."/>
            <person name="Grigoriev I."/>
            <person name="Longcore J.E."/>
            <person name="James T.Y."/>
        </authorList>
    </citation>
    <scope>NUCLEOTIDE SEQUENCE</scope>
    <source>
        <strain evidence="7">JEL0318</strain>
    </source>
</reference>
<name>A0AAD5X817_9FUNG</name>
<feature type="non-terminal residue" evidence="7">
    <location>
        <position position="373"/>
    </location>
</feature>
<dbReference type="InterPro" id="IPR002142">
    <property type="entry name" value="Peptidase_S49"/>
</dbReference>